<dbReference type="OrthoDB" id="409728at2759"/>
<comment type="caution">
    <text evidence="1">The sequence shown here is derived from an EMBL/GenBank/DDBJ whole genome shotgun (WGS) entry which is preliminary data.</text>
</comment>
<dbReference type="Proteomes" id="UP000649617">
    <property type="component" value="Unassembled WGS sequence"/>
</dbReference>
<protein>
    <submittedName>
        <fullName evidence="1">Uncharacterized protein</fullName>
    </submittedName>
</protein>
<gene>
    <name evidence="1" type="ORF">SPIL2461_LOCUS18101</name>
</gene>
<sequence length="74" mass="8333">MSAVELGAEDQGSCRLIQYYKDLGFEGTSDRTMFGELSMRAPLPAIALLAPRDWLQALPVEGWNAWAWLWGIFN</sequence>
<reference evidence="1" key="1">
    <citation type="submission" date="2021-02" db="EMBL/GenBank/DDBJ databases">
        <authorList>
            <person name="Dougan E. K."/>
            <person name="Rhodes N."/>
            <person name="Thang M."/>
            <person name="Chan C."/>
        </authorList>
    </citation>
    <scope>NUCLEOTIDE SEQUENCE</scope>
</reference>
<dbReference type="EMBL" id="CAJNIZ010043592">
    <property type="protein sequence ID" value="CAE7663712.1"/>
    <property type="molecule type" value="Genomic_DNA"/>
</dbReference>
<dbReference type="AlphaFoldDB" id="A0A812W0L5"/>
<evidence type="ECO:0000313" key="1">
    <source>
        <dbReference type="EMBL" id="CAE7663712.1"/>
    </source>
</evidence>
<accession>A0A812W0L5</accession>
<name>A0A812W0L5_SYMPI</name>
<proteinExistence type="predicted"/>
<keyword evidence="2" id="KW-1185">Reference proteome</keyword>
<evidence type="ECO:0000313" key="2">
    <source>
        <dbReference type="Proteomes" id="UP000649617"/>
    </source>
</evidence>
<organism evidence="1 2">
    <name type="scientific">Symbiodinium pilosum</name>
    <name type="common">Dinoflagellate</name>
    <dbReference type="NCBI Taxonomy" id="2952"/>
    <lineage>
        <taxon>Eukaryota</taxon>
        <taxon>Sar</taxon>
        <taxon>Alveolata</taxon>
        <taxon>Dinophyceae</taxon>
        <taxon>Suessiales</taxon>
        <taxon>Symbiodiniaceae</taxon>
        <taxon>Symbiodinium</taxon>
    </lineage>
</organism>